<protein>
    <recommendedName>
        <fullName evidence="3">Lipoprotein</fullName>
    </recommendedName>
</protein>
<accession>A0A7D5ZT51</accession>
<reference evidence="1 2" key="1">
    <citation type="journal article" date="2009" name="Mikrobiologiia">
        <title>[Phenanthren biodegradation and interaction of Pseudomonas putida BS3701 and Burkholderia sp.BS3702 in plant rhizosphere].</title>
        <authorList>
            <person name="Ovchinnikova A.A."/>
            <person name="Vetrova A.A."/>
            <person name="Filonov A.E."/>
            <person name="Boronin A.M."/>
        </authorList>
    </citation>
    <scope>NUCLEOTIDE SEQUENCE [LARGE SCALE GENOMIC DNA]</scope>
    <source>
        <strain evidence="1 2">BS3701</strain>
    </source>
</reference>
<dbReference type="RefSeq" id="WP_180688144.1">
    <property type="nucleotide sequence ID" value="NZ_CP059052.1"/>
</dbReference>
<dbReference type="AlphaFoldDB" id="A0A7D5ZT51"/>
<evidence type="ECO:0008006" key="3">
    <source>
        <dbReference type="Google" id="ProtNLM"/>
    </source>
</evidence>
<organism evidence="1 2">
    <name type="scientific">Pseudomonas putida</name>
    <name type="common">Arthrobacter siderocapsulatus</name>
    <dbReference type="NCBI Taxonomy" id="303"/>
    <lineage>
        <taxon>Bacteria</taxon>
        <taxon>Pseudomonadati</taxon>
        <taxon>Pseudomonadota</taxon>
        <taxon>Gammaproteobacteria</taxon>
        <taxon>Pseudomonadales</taxon>
        <taxon>Pseudomonadaceae</taxon>
        <taxon>Pseudomonas</taxon>
    </lineage>
</organism>
<evidence type="ECO:0000313" key="1">
    <source>
        <dbReference type="EMBL" id="QLJ11916.1"/>
    </source>
</evidence>
<dbReference type="EMBL" id="CP059052">
    <property type="protein sequence ID" value="QLJ11916.1"/>
    <property type="molecule type" value="Genomic_DNA"/>
</dbReference>
<proteinExistence type="predicted"/>
<gene>
    <name evidence="1" type="ORF">H0H12_15690</name>
</gene>
<name>A0A7D5ZT51_PSEPU</name>
<evidence type="ECO:0000313" key="2">
    <source>
        <dbReference type="Proteomes" id="UP000510934"/>
    </source>
</evidence>
<sequence length="370" mass="41356">MDHQTSVPKITHLPYRIRLLVLIATACYVGGCGTLGPTSIQRDRTDYGTVIATTWKEQTLLNIVKLRYADAPVYLEVSSVISSSAIQSQVNFAAGWFSGWPNDGSSQAIGASGVYTDRPTISYTPLSGERFSRYLLQPLSPEAVFSLIQAGYPVDRVLQLTVRAANGVYNRSVSPTRLRAADPRFYELLDALRRIQRSESLGVRVSTRANERSEVLMIERDIPDDVEKDRRTVRKILHLRPDKDELTLTFGMVSRSDTEIALLTRSMSEIFLELAATIEAPAAHLQDGRANPMPPVPDHPSPWDDPLVRIHSSEERPADAYAAVHYRDYWFWIDDHDMKSKSEFLFILVLFSLAETGVAPQAPVITVPAN</sequence>
<dbReference type="Proteomes" id="UP000510934">
    <property type="component" value="Chromosome"/>
</dbReference>